<feature type="compositionally biased region" description="Low complexity" evidence="1">
    <location>
        <begin position="306"/>
        <end position="317"/>
    </location>
</feature>
<dbReference type="EMBL" id="JAZGSY010000091">
    <property type="protein sequence ID" value="KAL1840995.1"/>
    <property type="molecule type" value="Genomic_DNA"/>
</dbReference>
<dbReference type="Pfam" id="PF10294">
    <property type="entry name" value="Methyltransf_16"/>
    <property type="match status" value="1"/>
</dbReference>
<dbReference type="PANTHER" id="PTHR14614:SF132">
    <property type="entry name" value="PROTEIN-LYSINE METHYLTRANSFERASE C42C1.13"/>
    <property type="match status" value="1"/>
</dbReference>
<dbReference type="Proteomes" id="UP001583172">
    <property type="component" value="Unassembled WGS sequence"/>
</dbReference>
<protein>
    <submittedName>
        <fullName evidence="2">Uncharacterized protein</fullName>
    </submittedName>
</protein>
<gene>
    <name evidence="2" type="ORF">VTJ49DRAFT_7549</name>
</gene>
<proteinExistence type="predicted"/>
<accession>A0ABR3VGQ6</accession>
<dbReference type="InterPro" id="IPR029063">
    <property type="entry name" value="SAM-dependent_MTases_sf"/>
</dbReference>
<comment type="caution">
    <text evidence="2">The sequence shown here is derived from an EMBL/GenBank/DDBJ whole genome shotgun (WGS) entry which is preliminary data.</text>
</comment>
<evidence type="ECO:0000313" key="2">
    <source>
        <dbReference type="EMBL" id="KAL1840995.1"/>
    </source>
</evidence>
<reference evidence="2 3" key="1">
    <citation type="journal article" date="2024" name="Commun. Biol.">
        <title>Comparative genomic analysis of thermophilic fungi reveals convergent evolutionary adaptations and gene losses.</title>
        <authorList>
            <person name="Steindorff A.S."/>
            <person name="Aguilar-Pontes M.V."/>
            <person name="Robinson A.J."/>
            <person name="Andreopoulos B."/>
            <person name="LaButti K."/>
            <person name="Kuo A."/>
            <person name="Mondo S."/>
            <person name="Riley R."/>
            <person name="Otillar R."/>
            <person name="Haridas S."/>
            <person name="Lipzen A."/>
            <person name="Grimwood J."/>
            <person name="Schmutz J."/>
            <person name="Clum A."/>
            <person name="Reid I.D."/>
            <person name="Moisan M.C."/>
            <person name="Butler G."/>
            <person name="Nguyen T.T.M."/>
            <person name="Dewar K."/>
            <person name="Conant G."/>
            <person name="Drula E."/>
            <person name="Henrissat B."/>
            <person name="Hansel C."/>
            <person name="Singer S."/>
            <person name="Hutchinson M.I."/>
            <person name="de Vries R.P."/>
            <person name="Natvig D.O."/>
            <person name="Powell A.J."/>
            <person name="Tsang A."/>
            <person name="Grigoriev I.V."/>
        </authorList>
    </citation>
    <scope>NUCLEOTIDE SEQUENCE [LARGE SCALE GENOMIC DNA]</scope>
    <source>
        <strain evidence="2 3">CBS 620.91</strain>
    </source>
</reference>
<feature type="region of interest" description="Disordered" evidence="1">
    <location>
        <begin position="298"/>
        <end position="317"/>
    </location>
</feature>
<name>A0ABR3VGQ6_HUMIN</name>
<evidence type="ECO:0000256" key="1">
    <source>
        <dbReference type="SAM" id="MobiDB-lite"/>
    </source>
</evidence>
<dbReference type="SUPFAM" id="SSF53335">
    <property type="entry name" value="S-adenosyl-L-methionine-dependent methyltransferases"/>
    <property type="match status" value="1"/>
</dbReference>
<dbReference type="Gene3D" id="3.40.50.150">
    <property type="entry name" value="Vaccinia Virus protein VP39"/>
    <property type="match status" value="1"/>
</dbReference>
<dbReference type="InterPro" id="IPR019410">
    <property type="entry name" value="Methyltransf_16"/>
</dbReference>
<keyword evidence="3" id="KW-1185">Reference proteome</keyword>
<sequence length="398" mass="42960">MHYLRLCRPPEIYPGRDQPTLKLVLTITTDLSDSFLSPPNPVPLSILGAYTETDSNQNQRLVPVPLTPSPPPVWRAGMRVLKLDLPLPTSTNPKKSMVLDTIQIRPTDIGLTALSTGDVLPGDKGLIMPVYSDMPRLGGPGALTTPQTCFRSLRIEPYPRWAVTSPQQRQQQQQSLLQIEEDLGESIARHVWDSGVVMVSLLTDLCLGGGSHNPRGLPLFRDLLMTPPDPDRVRGLNILELGCGVGVVGIGLAKILSLRHTATTTTTTLGGEQNAPAPHILITDLPEADEKARTNIARQKRGHTTSSSSDAPMAASASPELGSLDFESLDWTDGQRGVFGEKAGSRAWDLVVVCDCTYNTDTIPSLVGTLSAVHQMSAEKIPVLQAHSKSKDDVLDTA</sequence>
<organism evidence="2 3">
    <name type="scientific">Humicola insolens</name>
    <name type="common">Soft-rot fungus</name>
    <dbReference type="NCBI Taxonomy" id="85995"/>
    <lineage>
        <taxon>Eukaryota</taxon>
        <taxon>Fungi</taxon>
        <taxon>Dikarya</taxon>
        <taxon>Ascomycota</taxon>
        <taxon>Pezizomycotina</taxon>
        <taxon>Sordariomycetes</taxon>
        <taxon>Sordariomycetidae</taxon>
        <taxon>Sordariales</taxon>
        <taxon>Chaetomiaceae</taxon>
        <taxon>Mycothermus</taxon>
    </lineage>
</organism>
<dbReference type="PANTHER" id="PTHR14614">
    <property type="entry name" value="HEPATOCELLULAR CARCINOMA-ASSOCIATED ANTIGEN"/>
    <property type="match status" value="1"/>
</dbReference>
<evidence type="ECO:0000313" key="3">
    <source>
        <dbReference type="Proteomes" id="UP001583172"/>
    </source>
</evidence>